<dbReference type="Pfam" id="PF13639">
    <property type="entry name" value="zf-RING_2"/>
    <property type="match status" value="1"/>
</dbReference>
<dbReference type="RefSeq" id="XP_031404150.1">
    <property type="nucleotide sequence ID" value="XM_031548290.1"/>
</dbReference>
<evidence type="ECO:0000256" key="3">
    <source>
        <dbReference type="ARBA" id="ARBA00012483"/>
    </source>
</evidence>
<sequence>MQGQRGKMVSLPETFEIDRTSSSSGATIDQQLCWNDMRGPPETHFSGFMLPPNDSSIPFMDSIGQEQRNLNGYSLGEASSSSGPYRSSNSEWKVENGWPSTVGRHGPRIEDQRYGPSNGALSLDNASINPMFVQGSVSSSFPPNIISTGEYVGPSGENPPLMEYPNLYKSGGSSNNQRFPIPPGSQADPLIPSGSGGYVREESEVRLGGSFDGRRVPCKRKSFEGHVGQSSLAENPNFPQPMESSLWHATPPCFNMSSGPAAQQLPEQVAPRLALDLAGGAVARGLPDMESAEISHRNFRLRVNSSGQNDLRSTSLPPSALAAAGSPGVISAPQSSSRLLVTNRSLELPPPLALNGSAPQGPQPLLQVPAMAPGGHSVRWSRGLVPRTNGFSPSIILPDEASSSGGSRNMLQHSMFVPNVSSLSARGLASAGSSGFQRNADSAPRASSSSAAPQLPHHGSAPQPNHHHSRYPRRLSEYVRRQLLSTIGSDSAAAQGSQTSNSSGRPVLSQDVLLSSGPGSSSHRHSLSRSAFWMERQGDSVVGFPYPVRTLSASEGRRRLASEIRSVLELVRRGEGGFRVEDVMILDPSMLWGVADMHDRHRDMRLDVDNMSYEELLALEERIGNVSTGLNEETILARMNQRKYSNMYNTEMEAEPCCVCQEEYNDGEDIGTLECGHDFHRDCIKQWLMHKNLCPICKTAGLST</sequence>
<dbReference type="FunFam" id="3.30.40.10:FF:000309">
    <property type="entry name" value="E3 ubiquitin-protein ligase MBR2"/>
    <property type="match status" value="1"/>
</dbReference>
<evidence type="ECO:0000256" key="4">
    <source>
        <dbReference type="ARBA" id="ARBA00022679"/>
    </source>
</evidence>
<dbReference type="InterPro" id="IPR013083">
    <property type="entry name" value="Znf_RING/FYVE/PHD"/>
</dbReference>
<feature type="compositionally biased region" description="Low complexity" evidence="10">
    <location>
        <begin position="79"/>
        <end position="90"/>
    </location>
</feature>
<dbReference type="SUPFAM" id="SSF57850">
    <property type="entry name" value="RING/U-box"/>
    <property type="match status" value="1"/>
</dbReference>
<dbReference type="GO" id="GO:0043161">
    <property type="term" value="P:proteasome-mediated ubiquitin-dependent protein catabolic process"/>
    <property type="evidence" value="ECO:0007669"/>
    <property type="project" value="UniProtKB-ARBA"/>
</dbReference>
<evidence type="ECO:0000256" key="7">
    <source>
        <dbReference type="ARBA" id="ARBA00022786"/>
    </source>
</evidence>
<protein>
    <recommendedName>
        <fullName evidence="3">RING-type E3 ubiquitin transferase</fullName>
        <ecNumber evidence="3">2.3.2.27</ecNumber>
    </recommendedName>
</protein>
<feature type="region of interest" description="Disordered" evidence="10">
    <location>
        <begin position="430"/>
        <end position="470"/>
    </location>
</feature>
<evidence type="ECO:0000313" key="17">
    <source>
        <dbReference type="RefSeq" id="XP_031404152.1"/>
    </source>
</evidence>
<evidence type="ECO:0000256" key="10">
    <source>
        <dbReference type="SAM" id="MobiDB-lite"/>
    </source>
</evidence>
<dbReference type="GO" id="GO:0008270">
    <property type="term" value="F:zinc ion binding"/>
    <property type="evidence" value="ECO:0007669"/>
    <property type="project" value="UniProtKB-KW"/>
</dbReference>
<dbReference type="OrthoDB" id="8062037at2759"/>
<evidence type="ECO:0000256" key="6">
    <source>
        <dbReference type="ARBA" id="ARBA00022771"/>
    </source>
</evidence>
<evidence type="ECO:0000256" key="8">
    <source>
        <dbReference type="ARBA" id="ARBA00022833"/>
    </source>
</evidence>
<feature type="compositionally biased region" description="Polar residues" evidence="10">
    <location>
        <begin position="401"/>
        <end position="410"/>
    </location>
</feature>
<dbReference type="Proteomes" id="UP000515151">
    <property type="component" value="Chromosome 7"/>
</dbReference>
<dbReference type="InterPro" id="IPR001841">
    <property type="entry name" value="Znf_RING"/>
</dbReference>
<evidence type="ECO:0000256" key="5">
    <source>
        <dbReference type="ARBA" id="ARBA00022723"/>
    </source>
</evidence>
<evidence type="ECO:0000313" key="12">
    <source>
        <dbReference type="EMBL" id="OWM70862.1"/>
    </source>
</evidence>
<name>A0A218WFM5_PUNGR</name>
<gene>
    <name evidence="15 16 17" type="primary">LOC116213393</name>
    <name evidence="12" type="ORF">CDL15_Pgr014535</name>
</gene>
<dbReference type="EMBL" id="MTKT01004609">
    <property type="protein sequence ID" value="OWM70862.1"/>
    <property type="molecule type" value="Genomic_DNA"/>
</dbReference>
<evidence type="ECO:0000313" key="13">
    <source>
        <dbReference type="Proteomes" id="UP000197138"/>
    </source>
</evidence>
<dbReference type="PANTHER" id="PTHR22937:SF212">
    <property type="entry name" value="RING-TYPE E3 UBIQUITIN TRANSFERASE"/>
    <property type="match status" value="1"/>
</dbReference>
<dbReference type="AlphaFoldDB" id="A0A218WFM5"/>
<feature type="compositionally biased region" description="Polar residues" evidence="10">
    <location>
        <begin position="488"/>
        <end position="504"/>
    </location>
</feature>
<dbReference type="GO" id="GO:0010228">
    <property type="term" value="P:vegetative to reproductive phase transition of meristem"/>
    <property type="evidence" value="ECO:0007669"/>
    <property type="project" value="UniProtKB-ARBA"/>
</dbReference>
<dbReference type="GO" id="GO:0061630">
    <property type="term" value="F:ubiquitin protein ligase activity"/>
    <property type="evidence" value="ECO:0007669"/>
    <property type="project" value="UniProtKB-EC"/>
</dbReference>
<feature type="compositionally biased region" description="Low complexity" evidence="10">
    <location>
        <begin position="315"/>
        <end position="328"/>
    </location>
</feature>
<keyword evidence="6 9" id="KW-0863">Zinc-finger</keyword>
<reference evidence="15 16" key="4">
    <citation type="submission" date="2025-04" db="UniProtKB">
        <authorList>
            <consortium name="RefSeq"/>
        </authorList>
    </citation>
    <scope>IDENTIFICATION</scope>
    <source>
        <tissue evidence="15 16">Leaf</tissue>
    </source>
</reference>
<keyword evidence="8" id="KW-0862">Zinc</keyword>
<reference evidence="12" key="2">
    <citation type="submission" date="2017-06" db="EMBL/GenBank/DDBJ databases">
        <title>The pomegranate genome and the genomics of punicalagin biosynthesis.</title>
        <authorList>
            <person name="Xu C."/>
        </authorList>
    </citation>
    <scope>NUCLEOTIDE SEQUENCE [LARGE SCALE GENOMIC DNA]</scope>
    <source>
        <tissue evidence="12">Fresh leaf</tissue>
    </source>
</reference>
<feature type="region of interest" description="Disordered" evidence="10">
    <location>
        <begin position="73"/>
        <end position="110"/>
    </location>
</feature>
<proteinExistence type="predicted"/>
<reference evidence="14" key="3">
    <citation type="journal article" date="2020" name="Plant Biotechnol. J.">
        <title>The pomegranate (Punica granatum L.) draft genome dissects genetic divergence between soft- and hard-seeded cultivars.</title>
        <authorList>
            <person name="Luo X."/>
            <person name="Li H."/>
            <person name="Wu Z."/>
            <person name="Yao W."/>
            <person name="Zhao P."/>
            <person name="Cao D."/>
            <person name="Yu H."/>
            <person name="Li K."/>
            <person name="Poudel K."/>
            <person name="Zhao D."/>
            <person name="Zhang F."/>
            <person name="Xia X."/>
            <person name="Chen L."/>
            <person name="Wang Q."/>
            <person name="Jing D."/>
            <person name="Cao S."/>
        </authorList>
    </citation>
    <scope>NUCLEOTIDE SEQUENCE [LARGE SCALE GENOMIC DNA]</scope>
</reference>
<comment type="pathway">
    <text evidence="2">Protein modification; protein ubiquitination.</text>
</comment>
<evidence type="ECO:0000256" key="1">
    <source>
        <dbReference type="ARBA" id="ARBA00000900"/>
    </source>
</evidence>
<feature type="region of interest" description="Disordered" evidence="10">
    <location>
        <begin position="307"/>
        <end position="333"/>
    </location>
</feature>
<accession>A0A218WFM5</accession>
<dbReference type="RefSeq" id="XP_031404152.1">
    <property type="nucleotide sequence ID" value="XM_031548292.1"/>
</dbReference>
<dbReference type="InterPro" id="IPR045191">
    <property type="entry name" value="MBR1/2-like"/>
</dbReference>
<dbReference type="PANTHER" id="PTHR22937">
    <property type="entry name" value="E3 UBIQUITIN-PROTEIN LIGASE RNF165"/>
    <property type="match status" value="1"/>
</dbReference>
<evidence type="ECO:0000256" key="2">
    <source>
        <dbReference type="ARBA" id="ARBA00004906"/>
    </source>
</evidence>
<evidence type="ECO:0000259" key="11">
    <source>
        <dbReference type="PROSITE" id="PS50089"/>
    </source>
</evidence>
<dbReference type="Gene3D" id="3.30.40.10">
    <property type="entry name" value="Zinc/RING finger domain, C3HC4 (zinc finger)"/>
    <property type="match status" value="1"/>
</dbReference>
<feature type="compositionally biased region" description="Low complexity" evidence="10">
    <location>
        <begin position="430"/>
        <end position="452"/>
    </location>
</feature>
<feature type="region of interest" description="Disordered" evidence="10">
    <location>
        <begin position="391"/>
        <end position="410"/>
    </location>
</feature>
<evidence type="ECO:0000313" key="15">
    <source>
        <dbReference type="RefSeq" id="XP_031404150.1"/>
    </source>
</evidence>
<keyword evidence="5" id="KW-0479">Metal-binding</keyword>
<comment type="catalytic activity">
    <reaction evidence="1">
        <text>S-ubiquitinyl-[E2 ubiquitin-conjugating enzyme]-L-cysteine + [acceptor protein]-L-lysine = [E2 ubiquitin-conjugating enzyme]-L-cysteine + N(6)-ubiquitinyl-[acceptor protein]-L-lysine.</text>
        <dbReference type="EC" id="2.3.2.27"/>
    </reaction>
</comment>
<reference evidence="13" key="1">
    <citation type="journal article" date="2017" name="Plant J.">
        <title>The pomegranate (Punica granatum L.) genome and the genomics of punicalagin biosynthesis.</title>
        <authorList>
            <person name="Qin G."/>
            <person name="Xu C."/>
            <person name="Ming R."/>
            <person name="Tang H."/>
            <person name="Guyot R."/>
            <person name="Kramer E.M."/>
            <person name="Hu Y."/>
            <person name="Yi X."/>
            <person name="Qi Y."/>
            <person name="Xu X."/>
            <person name="Gao Z."/>
            <person name="Pan H."/>
            <person name="Jian J."/>
            <person name="Tian Y."/>
            <person name="Yue Z."/>
            <person name="Xu Y."/>
        </authorList>
    </citation>
    <scope>NUCLEOTIDE SEQUENCE [LARGE SCALE GENOMIC DNA]</scope>
    <source>
        <strain evidence="13">cv. Dabenzi</strain>
    </source>
</reference>
<dbReference type="GeneID" id="116213393"/>
<dbReference type="RefSeq" id="XP_031404151.1">
    <property type="nucleotide sequence ID" value="XM_031548291.1"/>
</dbReference>
<dbReference type="PROSITE" id="PS50089">
    <property type="entry name" value="ZF_RING_2"/>
    <property type="match status" value="1"/>
</dbReference>
<evidence type="ECO:0000256" key="9">
    <source>
        <dbReference type="PROSITE-ProRule" id="PRU00175"/>
    </source>
</evidence>
<dbReference type="EC" id="2.3.2.27" evidence="3"/>
<dbReference type="SMART" id="SM00184">
    <property type="entry name" value="RING"/>
    <property type="match status" value="1"/>
</dbReference>
<keyword evidence="4" id="KW-0808">Transferase</keyword>
<feature type="domain" description="RING-type" evidence="11">
    <location>
        <begin position="657"/>
        <end position="698"/>
    </location>
</feature>
<evidence type="ECO:0000313" key="16">
    <source>
        <dbReference type="RefSeq" id="XP_031404151.1"/>
    </source>
</evidence>
<evidence type="ECO:0000313" key="14">
    <source>
        <dbReference type="Proteomes" id="UP000515151"/>
    </source>
</evidence>
<feature type="region of interest" description="Disordered" evidence="10">
    <location>
        <begin position="488"/>
        <end position="525"/>
    </location>
</feature>
<keyword evidence="14" id="KW-1185">Reference proteome</keyword>
<keyword evidence="7" id="KW-0833">Ubl conjugation pathway</keyword>
<dbReference type="Proteomes" id="UP000197138">
    <property type="component" value="Unassembled WGS sequence"/>
</dbReference>
<organism evidence="12 13">
    <name type="scientific">Punica granatum</name>
    <name type="common">Pomegranate</name>
    <dbReference type="NCBI Taxonomy" id="22663"/>
    <lineage>
        <taxon>Eukaryota</taxon>
        <taxon>Viridiplantae</taxon>
        <taxon>Streptophyta</taxon>
        <taxon>Embryophyta</taxon>
        <taxon>Tracheophyta</taxon>
        <taxon>Spermatophyta</taxon>
        <taxon>Magnoliopsida</taxon>
        <taxon>eudicotyledons</taxon>
        <taxon>Gunneridae</taxon>
        <taxon>Pentapetalae</taxon>
        <taxon>rosids</taxon>
        <taxon>malvids</taxon>
        <taxon>Myrtales</taxon>
        <taxon>Lythraceae</taxon>
        <taxon>Punica</taxon>
    </lineage>
</organism>